<dbReference type="EMBL" id="BJLP01000033">
    <property type="protein sequence ID" value="GEA81633.1"/>
    <property type="molecule type" value="Genomic_DNA"/>
</dbReference>
<reference evidence="8 9" key="1">
    <citation type="submission" date="2019-06" db="EMBL/GenBank/DDBJ databases">
        <title>Whole genome shotgun sequence of Cellulomonas uda NBRC 3747.</title>
        <authorList>
            <person name="Hosoyama A."/>
            <person name="Uohara A."/>
            <person name="Ohji S."/>
            <person name="Ichikawa N."/>
        </authorList>
    </citation>
    <scope>NUCLEOTIDE SEQUENCE [LARGE SCALE GENOMIC DNA]</scope>
    <source>
        <strain evidence="8 9">NBRC 3747</strain>
    </source>
</reference>
<dbReference type="InterPro" id="IPR011006">
    <property type="entry name" value="CheY-like_superfamily"/>
</dbReference>
<dbReference type="PROSITE" id="PS00622">
    <property type="entry name" value="HTH_LUXR_1"/>
    <property type="match status" value="1"/>
</dbReference>
<keyword evidence="2" id="KW-0805">Transcription regulation</keyword>
<evidence type="ECO:0000259" key="6">
    <source>
        <dbReference type="PROSITE" id="PS50043"/>
    </source>
</evidence>
<dbReference type="PRINTS" id="PR00038">
    <property type="entry name" value="HTHLUXR"/>
</dbReference>
<feature type="domain" description="Response regulatory" evidence="7">
    <location>
        <begin position="6"/>
        <end position="124"/>
    </location>
</feature>
<evidence type="ECO:0000313" key="8">
    <source>
        <dbReference type="EMBL" id="GEA81633.1"/>
    </source>
</evidence>
<dbReference type="InterPro" id="IPR058245">
    <property type="entry name" value="NreC/VraR/RcsB-like_REC"/>
</dbReference>
<protein>
    <submittedName>
        <fullName evidence="8">DNA-binding response regulator</fullName>
    </submittedName>
</protein>
<feature type="modified residue" description="4-aspartylphosphate" evidence="5">
    <location>
        <position position="57"/>
    </location>
</feature>
<dbReference type="CDD" id="cd17535">
    <property type="entry name" value="REC_NarL-like"/>
    <property type="match status" value="1"/>
</dbReference>
<dbReference type="PANTHER" id="PTHR43214:SF24">
    <property type="entry name" value="TRANSCRIPTIONAL REGULATORY PROTEIN NARL-RELATED"/>
    <property type="match status" value="1"/>
</dbReference>
<dbReference type="PANTHER" id="PTHR43214">
    <property type="entry name" value="TWO-COMPONENT RESPONSE REGULATOR"/>
    <property type="match status" value="1"/>
</dbReference>
<dbReference type="InterPro" id="IPR039420">
    <property type="entry name" value="WalR-like"/>
</dbReference>
<sequence>MPDVTRVVVVDDQPTIRLGLRMILDHEPDVEVVGEAADGTAALDVVRAVRPDVALLDIRMPGTDGVEATRLIRADPALADVRVVVLTTFDDEEYVTGALRAGAHAFLLKDAEPAALVDAVHRVRAGGQVLDPKVTGVVVEQWRAAASAAAAPQGTGAAATLVATLTQRERDVLLAVARGGTNQDVADALGVGEATVKAHVHALLRKLACTTRTQLVVVAYESGLVTVGG</sequence>
<dbReference type="InterPro" id="IPR000792">
    <property type="entry name" value="Tscrpt_reg_LuxR_C"/>
</dbReference>
<dbReference type="Pfam" id="PF00196">
    <property type="entry name" value="GerE"/>
    <property type="match status" value="1"/>
</dbReference>
<evidence type="ECO:0000256" key="3">
    <source>
        <dbReference type="ARBA" id="ARBA00023125"/>
    </source>
</evidence>
<dbReference type="SMART" id="SM00448">
    <property type="entry name" value="REC"/>
    <property type="match status" value="1"/>
</dbReference>
<evidence type="ECO:0000256" key="1">
    <source>
        <dbReference type="ARBA" id="ARBA00022553"/>
    </source>
</evidence>
<dbReference type="SUPFAM" id="SSF46894">
    <property type="entry name" value="C-terminal effector domain of the bipartite response regulators"/>
    <property type="match status" value="1"/>
</dbReference>
<dbReference type="PROSITE" id="PS50043">
    <property type="entry name" value="HTH_LUXR_2"/>
    <property type="match status" value="1"/>
</dbReference>
<evidence type="ECO:0000256" key="5">
    <source>
        <dbReference type="PROSITE-ProRule" id="PRU00169"/>
    </source>
</evidence>
<dbReference type="CDD" id="cd06170">
    <property type="entry name" value="LuxR_C_like"/>
    <property type="match status" value="1"/>
</dbReference>
<comment type="caution">
    <text evidence="8">The sequence shown here is derived from an EMBL/GenBank/DDBJ whole genome shotgun (WGS) entry which is preliminary data.</text>
</comment>
<organism evidence="8 9">
    <name type="scientific">Cellulomonas uda</name>
    <dbReference type="NCBI Taxonomy" id="1714"/>
    <lineage>
        <taxon>Bacteria</taxon>
        <taxon>Bacillati</taxon>
        <taxon>Actinomycetota</taxon>
        <taxon>Actinomycetes</taxon>
        <taxon>Micrococcales</taxon>
        <taxon>Cellulomonadaceae</taxon>
        <taxon>Cellulomonas</taxon>
    </lineage>
</organism>
<accession>A0A4Y3KCD5</accession>
<dbReference type="Pfam" id="PF00072">
    <property type="entry name" value="Response_reg"/>
    <property type="match status" value="1"/>
</dbReference>
<dbReference type="SUPFAM" id="SSF52172">
    <property type="entry name" value="CheY-like"/>
    <property type="match status" value="1"/>
</dbReference>
<dbReference type="Gene3D" id="3.40.50.2300">
    <property type="match status" value="1"/>
</dbReference>
<keyword evidence="9" id="KW-1185">Reference proteome</keyword>
<evidence type="ECO:0000259" key="7">
    <source>
        <dbReference type="PROSITE" id="PS50110"/>
    </source>
</evidence>
<keyword evidence="3 8" id="KW-0238">DNA-binding</keyword>
<dbReference type="RefSeq" id="WP_141320927.1">
    <property type="nucleotide sequence ID" value="NZ_BJLP01000033.1"/>
</dbReference>
<evidence type="ECO:0000313" key="9">
    <source>
        <dbReference type="Proteomes" id="UP000315842"/>
    </source>
</evidence>
<evidence type="ECO:0000256" key="4">
    <source>
        <dbReference type="ARBA" id="ARBA00023163"/>
    </source>
</evidence>
<keyword evidence="4" id="KW-0804">Transcription</keyword>
<dbReference type="InterPro" id="IPR001789">
    <property type="entry name" value="Sig_transdc_resp-reg_receiver"/>
</dbReference>
<dbReference type="InterPro" id="IPR016032">
    <property type="entry name" value="Sig_transdc_resp-reg_C-effctor"/>
</dbReference>
<name>A0A4Y3KCD5_CELUD</name>
<dbReference type="Proteomes" id="UP000315842">
    <property type="component" value="Unassembled WGS sequence"/>
</dbReference>
<keyword evidence="1 5" id="KW-0597">Phosphoprotein</keyword>
<dbReference type="GO" id="GO:0003677">
    <property type="term" value="F:DNA binding"/>
    <property type="evidence" value="ECO:0007669"/>
    <property type="project" value="UniProtKB-KW"/>
</dbReference>
<proteinExistence type="predicted"/>
<dbReference type="SMART" id="SM00421">
    <property type="entry name" value="HTH_LUXR"/>
    <property type="match status" value="1"/>
</dbReference>
<feature type="domain" description="HTH luxR-type" evidence="6">
    <location>
        <begin position="158"/>
        <end position="223"/>
    </location>
</feature>
<evidence type="ECO:0000256" key="2">
    <source>
        <dbReference type="ARBA" id="ARBA00023015"/>
    </source>
</evidence>
<dbReference type="GO" id="GO:0006355">
    <property type="term" value="P:regulation of DNA-templated transcription"/>
    <property type="evidence" value="ECO:0007669"/>
    <property type="project" value="InterPro"/>
</dbReference>
<dbReference type="PROSITE" id="PS50110">
    <property type="entry name" value="RESPONSE_REGULATORY"/>
    <property type="match status" value="1"/>
</dbReference>
<dbReference type="AlphaFoldDB" id="A0A4Y3KCD5"/>
<gene>
    <name evidence="8" type="ORF">CUD01_20770</name>
</gene>
<dbReference type="GO" id="GO:0000160">
    <property type="term" value="P:phosphorelay signal transduction system"/>
    <property type="evidence" value="ECO:0007669"/>
    <property type="project" value="InterPro"/>
</dbReference>